<dbReference type="EMBL" id="UZAI01018709">
    <property type="protein sequence ID" value="VDP39551.1"/>
    <property type="molecule type" value="Genomic_DNA"/>
</dbReference>
<dbReference type="SUPFAM" id="SSF81324">
    <property type="entry name" value="Voltage-gated potassium channels"/>
    <property type="match status" value="1"/>
</dbReference>
<dbReference type="PANTHER" id="PTHR10217:SF637">
    <property type="entry name" value="EAG-LIKE K[+] CHANNEL, ISOFORM A"/>
    <property type="match status" value="1"/>
</dbReference>
<evidence type="ECO:0000256" key="3">
    <source>
        <dbReference type="ARBA" id="ARBA00022989"/>
    </source>
</evidence>
<proteinExistence type="predicted"/>
<dbReference type="InterPro" id="IPR003938">
    <property type="entry name" value="K_chnl_volt-dep_EAG/ELK/ERG"/>
</dbReference>
<dbReference type="AlphaFoldDB" id="A0A183MZH1"/>
<evidence type="ECO:0000256" key="2">
    <source>
        <dbReference type="ARBA" id="ARBA00022692"/>
    </source>
</evidence>
<keyword evidence="4" id="KW-0472">Membrane</keyword>
<dbReference type="GO" id="GO:0005886">
    <property type="term" value="C:plasma membrane"/>
    <property type="evidence" value="ECO:0007669"/>
    <property type="project" value="TreeGrafter"/>
</dbReference>
<evidence type="ECO:0000256" key="1">
    <source>
        <dbReference type="ARBA" id="ARBA00004141"/>
    </source>
</evidence>
<keyword evidence="3" id="KW-1133">Transmembrane helix</keyword>
<keyword evidence="2" id="KW-0812">Transmembrane</keyword>
<dbReference type="PANTHER" id="PTHR10217">
    <property type="entry name" value="VOLTAGE AND LIGAND GATED POTASSIUM CHANNEL"/>
    <property type="match status" value="1"/>
</dbReference>
<accession>A0A183MZH1</accession>
<dbReference type="InterPro" id="IPR005821">
    <property type="entry name" value="Ion_trans_dom"/>
</dbReference>
<comment type="subcellular location">
    <subcellularLocation>
        <location evidence="1">Membrane</location>
        <topology evidence="1">Multi-pass membrane protein</topology>
    </subcellularLocation>
</comment>
<sequence>MPLLTTTAIIYLGTWNARTMWDTGRAAEMRKYNLEVLGISEAHWTQVGQLRLTSGELLIYSGHEEENALHTQGVALMLSNQAQNALIGWESHGSRIIKASFKTKKEGISMNIIQCYAMQNRSWRTVDKVVRTCTNPITIDGEDLKDVKTLTYLGSIIDEHGRSDGDMKARIGKARATYLHLRNIWKSKKLSTNTKQIKNFSVKNVPEYKIQKLTKSNFVLLHYGLFHIIWDWLLLILTFYIAFIVPYNVTFESHSTHSGRCRIIDLMVEIFLIVDVILNFHTTYVNKNGQIINDRHLIAKHYAKGWLILDLLAALPVDFILIICQITSIINLNDVNINTNLIEKLNDVNNSINETNGPHLYYNDNKHDIRPIVNFNLISLLQMMKLARLLRLARLIQKIIRLSQYSVIVLGLLMFSFALVAHWCACIWYVIGLYEIDGSDIGLLYLIYIITWIHVLPKKNSVNISSGKNSSLSNA</sequence>
<name>A0A183MZH1_9TREM</name>
<dbReference type="Proteomes" id="UP000277204">
    <property type="component" value="Unassembled WGS sequence"/>
</dbReference>
<dbReference type="PRINTS" id="PR01463">
    <property type="entry name" value="EAGCHANLFMLY"/>
</dbReference>
<keyword evidence="6" id="KW-1185">Reference proteome</keyword>
<dbReference type="GO" id="GO:0042391">
    <property type="term" value="P:regulation of membrane potential"/>
    <property type="evidence" value="ECO:0007669"/>
    <property type="project" value="TreeGrafter"/>
</dbReference>
<evidence type="ECO:0000313" key="5">
    <source>
        <dbReference type="EMBL" id="VDP39551.1"/>
    </source>
</evidence>
<dbReference type="Pfam" id="PF00520">
    <property type="entry name" value="Ion_trans"/>
    <property type="match status" value="1"/>
</dbReference>
<reference evidence="5 6" key="1">
    <citation type="submission" date="2018-11" db="EMBL/GenBank/DDBJ databases">
        <authorList>
            <consortium name="Pathogen Informatics"/>
        </authorList>
    </citation>
    <scope>NUCLEOTIDE SEQUENCE [LARGE SCALE GENOMIC DNA]</scope>
    <source>
        <strain evidence="5 6">Zambia</strain>
    </source>
</reference>
<gene>
    <name evidence="5" type="ORF">SMRZ_LOCUS21446</name>
</gene>
<protein>
    <submittedName>
        <fullName evidence="5">Uncharacterized protein</fullName>
    </submittedName>
</protein>
<organism evidence="5 6">
    <name type="scientific">Schistosoma margrebowiei</name>
    <dbReference type="NCBI Taxonomy" id="48269"/>
    <lineage>
        <taxon>Eukaryota</taxon>
        <taxon>Metazoa</taxon>
        <taxon>Spiralia</taxon>
        <taxon>Lophotrochozoa</taxon>
        <taxon>Platyhelminthes</taxon>
        <taxon>Trematoda</taxon>
        <taxon>Digenea</taxon>
        <taxon>Strigeidida</taxon>
        <taxon>Schistosomatoidea</taxon>
        <taxon>Schistosomatidae</taxon>
        <taxon>Schistosoma</taxon>
    </lineage>
</organism>
<dbReference type="Gene3D" id="1.10.287.70">
    <property type="match status" value="1"/>
</dbReference>
<evidence type="ECO:0000256" key="4">
    <source>
        <dbReference type="ARBA" id="ARBA00023136"/>
    </source>
</evidence>
<evidence type="ECO:0000313" key="6">
    <source>
        <dbReference type="Proteomes" id="UP000277204"/>
    </source>
</evidence>
<dbReference type="GO" id="GO:0005249">
    <property type="term" value="F:voltage-gated potassium channel activity"/>
    <property type="evidence" value="ECO:0007669"/>
    <property type="project" value="InterPro"/>
</dbReference>
<dbReference type="InterPro" id="IPR050818">
    <property type="entry name" value="KCNH_animal-type"/>
</dbReference>